<protein>
    <submittedName>
        <fullName evidence="3">Peptidase, M23/M37 family</fullName>
    </submittedName>
</protein>
<dbReference type="AlphaFoldDB" id="A0A1W1EEC3"/>
<feature type="domain" description="M23ase beta-sheet core" evidence="2">
    <location>
        <begin position="331"/>
        <end position="425"/>
    </location>
</feature>
<evidence type="ECO:0000313" key="3">
    <source>
        <dbReference type="EMBL" id="SFZ98374.1"/>
    </source>
</evidence>
<dbReference type="InterPro" id="IPR050570">
    <property type="entry name" value="Cell_wall_metabolism_enzyme"/>
</dbReference>
<proteinExistence type="predicted"/>
<dbReference type="PANTHER" id="PTHR21666:SF289">
    <property type="entry name" value="L-ALA--D-GLU ENDOPEPTIDASE"/>
    <property type="match status" value="1"/>
</dbReference>
<sequence>MLGKIFAVLIVAGASVGGWYVYTAPQFEREKPQIHGDSKLYWNRIDAQEIKVTDNVALKDYTVKLSDGKNSMILDKAPFAKQGKEETIVVKYPKSKDLDPKATKLTMTITVNDKSMWNMLAGNSAKKVIDVYIDYKRPNVNILANSRMINQGGSALVVFQAEDENLDQLYVEANGNKFKPQPYKKEGYYATLVAWPFNMDTFSAKIIATDHAKNKRITKIPFYHKNPRYKTSYIRASDKFIDGKITDLASSDPEYASITDKLEKLKAINETMRLKNEALIHKLGSNVSDEILNKWKINRFYPLRNGQKVASFGDHRYYYYKTKDNVVSESYHVGYDLASNSMAEIKTSNAGKVVFAEENGIYGNMPMIDHGLGLYTIYGHCSQLLVSQGDEVKAGQVIARTGKTGLALGDHLHFGVLVQGVEVRPIEWFDKNWIKTFIDNVFKQADTIIEPSAKKSNK</sequence>
<dbReference type="SUPFAM" id="SSF51261">
    <property type="entry name" value="Duplicated hybrid motif"/>
    <property type="match status" value="1"/>
</dbReference>
<dbReference type="CDD" id="cd12797">
    <property type="entry name" value="M23_peptidase"/>
    <property type="match status" value="1"/>
</dbReference>
<dbReference type="PANTHER" id="PTHR21666">
    <property type="entry name" value="PEPTIDASE-RELATED"/>
    <property type="match status" value="1"/>
</dbReference>
<reference evidence="3" key="1">
    <citation type="submission" date="2016-10" db="EMBL/GenBank/DDBJ databases">
        <authorList>
            <person name="de Groot N.N."/>
        </authorList>
    </citation>
    <scope>NUCLEOTIDE SEQUENCE</scope>
</reference>
<gene>
    <name evidence="3" type="ORF">MNB_SV-5-32</name>
</gene>
<dbReference type="EMBL" id="FPKX01000047">
    <property type="protein sequence ID" value="SFZ98374.1"/>
    <property type="molecule type" value="Genomic_DNA"/>
</dbReference>
<organism evidence="3">
    <name type="scientific">hydrothermal vent metagenome</name>
    <dbReference type="NCBI Taxonomy" id="652676"/>
    <lineage>
        <taxon>unclassified sequences</taxon>
        <taxon>metagenomes</taxon>
        <taxon>ecological metagenomes</taxon>
    </lineage>
</organism>
<dbReference type="GO" id="GO:0004222">
    <property type="term" value="F:metalloendopeptidase activity"/>
    <property type="evidence" value="ECO:0007669"/>
    <property type="project" value="TreeGrafter"/>
</dbReference>
<accession>A0A1W1EEC3</accession>
<evidence type="ECO:0000256" key="1">
    <source>
        <dbReference type="ARBA" id="ARBA00022729"/>
    </source>
</evidence>
<dbReference type="Gene3D" id="2.70.70.10">
    <property type="entry name" value="Glucose Permease (Domain IIA)"/>
    <property type="match status" value="1"/>
</dbReference>
<keyword evidence="1" id="KW-0732">Signal</keyword>
<name>A0A1W1EEC3_9ZZZZ</name>
<dbReference type="Pfam" id="PF01551">
    <property type="entry name" value="Peptidase_M23"/>
    <property type="match status" value="1"/>
</dbReference>
<dbReference type="InterPro" id="IPR016047">
    <property type="entry name" value="M23ase_b-sheet_dom"/>
</dbReference>
<dbReference type="InterPro" id="IPR011055">
    <property type="entry name" value="Dup_hybrid_motif"/>
</dbReference>
<evidence type="ECO:0000259" key="2">
    <source>
        <dbReference type="Pfam" id="PF01551"/>
    </source>
</evidence>